<dbReference type="PANTHER" id="PTHR45789:SF2">
    <property type="entry name" value="FI18025P1"/>
    <property type="match status" value="1"/>
</dbReference>
<feature type="region of interest" description="Disordered" evidence="4">
    <location>
        <begin position="120"/>
        <end position="160"/>
    </location>
</feature>
<dbReference type="SMART" id="SM00398">
    <property type="entry name" value="HMG"/>
    <property type="match status" value="1"/>
</dbReference>
<sequence length="314" mass="34939">MEATLAKESIFVPHPLTVVAVEKATVPVFDVNKYVRRPAEERHLEVQEGKKVKRPLNAFLLYRKTYQHVAHSLCEKKNHQHISIICAVSWRKESPETLAMFKGLAEIDSQKHLEAYPGYRYAPRKNDGSRDTDCEDDEMDVDDGDTRHVPAMESTPLHPADMMPLYDSSVDNAYLTSAIGPGDFPLMSQPPGAYYPCYYENGPLVYEQPSGSIPRTAGCPTISYPEPPVESSTGPMTSGFDPCLYSAWAGDAGSQANNDLQASHQMQGVVPSWSILSSYSELGSQTNHWLGDSQQWDQKPLTDTVSVAEFLYQC</sequence>
<evidence type="ECO:0000313" key="6">
    <source>
        <dbReference type="EMBL" id="KAH7326763.1"/>
    </source>
</evidence>
<dbReference type="InterPro" id="IPR009071">
    <property type="entry name" value="HMG_box_dom"/>
</dbReference>
<keyword evidence="7" id="KW-1185">Reference proteome</keyword>
<evidence type="ECO:0000259" key="5">
    <source>
        <dbReference type="PROSITE" id="PS50118"/>
    </source>
</evidence>
<dbReference type="OrthoDB" id="2307332at2759"/>
<evidence type="ECO:0000256" key="1">
    <source>
        <dbReference type="ARBA" id="ARBA00023125"/>
    </source>
</evidence>
<feature type="DNA-binding region" description="HMG box" evidence="3">
    <location>
        <begin position="52"/>
        <end position="120"/>
    </location>
</feature>
<name>A0A8K0WW12_9HYPO</name>
<dbReference type="GO" id="GO:0000981">
    <property type="term" value="F:DNA-binding transcription factor activity, RNA polymerase II-specific"/>
    <property type="evidence" value="ECO:0007669"/>
    <property type="project" value="TreeGrafter"/>
</dbReference>
<keyword evidence="2 3" id="KW-0539">Nucleus</keyword>
<dbReference type="SUPFAM" id="SSF47095">
    <property type="entry name" value="HMG-box"/>
    <property type="match status" value="1"/>
</dbReference>
<dbReference type="InterPro" id="IPR036910">
    <property type="entry name" value="HMG_box_dom_sf"/>
</dbReference>
<evidence type="ECO:0000256" key="4">
    <source>
        <dbReference type="SAM" id="MobiDB-lite"/>
    </source>
</evidence>
<dbReference type="PANTHER" id="PTHR45789">
    <property type="entry name" value="FI18025P1"/>
    <property type="match status" value="1"/>
</dbReference>
<proteinExistence type="predicted"/>
<dbReference type="EMBL" id="JAGPNK010000002">
    <property type="protein sequence ID" value="KAH7326763.1"/>
    <property type="molecule type" value="Genomic_DNA"/>
</dbReference>
<dbReference type="AlphaFoldDB" id="A0A8K0WW12"/>
<dbReference type="Pfam" id="PF00505">
    <property type="entry name" value="HMG_box"/>
    <property type="match status" value="1"/>
</dbReference>
<evidence type="ECO:0000313" key="7">
    <source>
        <dbReference type="Proteomes" id="UP000813444"/>
    </source>
</evidence>
<comment type="caution">
    <text evidence="6">The sequence shown here is derived from an EMBL/GenBank/DDBJ whole genome shotgun (WGS) entry which is preliminary data.</text>
</comment>
<protein>
    <recommendedName>
        <fullName evidence="5">HMG box domain-containing protein</fullName>
    </recommendedName>
</protein>
<dbReference type="GO" id="GO:0000978">
    <property type="term" value="F:RNA polymerase II cis-regulatory region sequence-specific DNA binding"/>
    <property type="evidence" value="ECO:0007669"/>
    <property type="project" value="TreeGrafter"/>
</dbReference>
<keyword evidence="1 3" id="KW-0238">DNA-binding</keyword>
<dbReference type="PROSITE" id="PS50118">
    <property type="entry name" value="HMG_BOX_2"/>
    <property type="match status" value="1"/>
</dbReference>
<gene>
    <name evidence="6" type="ORF">B0I35DRAFT_475377</name>
</gene>
<evidence type="ECO:0000256" key="2">
    <source>
        <dbReference type="ARBA" id="ARBA00023242"/>
    </source>
</evidence>
<feature type="domain" description="HMG box" evidence="5">
    <location>
        <begin position="52"/>
        <end position="120"/>
    </location>
</feature>
<organism evidence="6 7">
    <name type="scientific">Stachybotrys elegans</name>
    <dbReference type="NCBI Taxonomy" id="80388"/>
    <lineage>
        <taxon>Eukaryota</taxon>
        <taxon>Fungi</taxon>
        <taxon>Dikarya</taxon>
        <taxon>Ascomycota</taxon>
        <taxon>Pezizomycotina</taxon>
        <taxon>Sordariomycetes</taxon>
        <taxon>Hypocreomycetidae</taxon>
        <taxon>Hypocreales</taxon>
        <taxon>Stachybotryaceae</taxon>
        <taxon>Stachybotrys</taxon>
    </lineage>
</organism>
<dbReference type="Proteomes" id="UP000813444">
    <property type="component" value="Unassembled WGS sequence"/>
</dbReference>
<dbReference type="Gene3D" id="1.10.30.10">
    <property type="entry name" value="High mobility group box domain"/>
    <property type="match status" value="1"/>
</dbReference>
<dbReference type="GO" id="GO:0005634">
    <property type="term" value="C:nucleus"/>
    <property type="evidence" value="ECO:0007669"/>
    <property type="project" value="UniProtKB-UniRule"/>
</dbReference>
<dbReference type="InterPro" id="IPR051356">
    <property type="entry name" value="SOX/SOX-like_TF"/>
</dbReference>
<dbReference type="CDD" id="cd01389">
    <property type="entry name" value="HMG-box_ROX1-like"/>
    <property type="match status" value="1"/>
</dbReference>
<reference evidence="6" key="1">
    <citation type="journal article" date="2021" name="Nat. Commun.">
        <title>Genetic determinants of endophytism in the Arabidopsis root mycobiome.</title>
        <authorList>
            <person name="Mesny F."/>
            <person name="Miyauchi S."/>
            <person name="Thiergart T."/>
            <person name="Pickel B."/>
            <person name="Atanasova L."/>
            <person name="Karlsson M."/>
            <person name="Huettel B."/>
            <person name="Barry K.W."/>
            <person name="Haridas S."/>
            <person name="Chen C."/>
            <person name="Bauer D."/>
            <person name="Andreopoulos W."/>
            <person name="Pangilinan J."/>
            <person name="LaButti K."/>
            <person name="Riley R."/>
            <person name="Lipzen A."/>
            <person name="Clum A."/>
            <person name="Drula E."/>
            <person name="Henrissat B."/>
            <person name="Kohler A."/>
            <person name="Grigoriev I.V."/>
            <person name="Martin F.M."/>
            <person name="Hacquard S."/>
        </authorList>
    </citation>
    <scope>NUCLEOTIDE SEQUENCE</scope>
    <source>
        <strain evidence="6">MPI-CAGE-CH-0235</strain>
    </source>
</reference>
<evidence type="ECO:0000256" key="3">
    <source>
        <dbReference type="PROSITE-ProRule" id="PRU00267"/>
    </source>
</evidence>
<accession>A0A8K0WW12</accession>
<feature type="compositionally biased region" description="Acidic residues" evidence="4">
    <location>
        <begin position="133"/>
        <end position="143"/>
    </location>
</feature>